<dbReference type="Pfam" id="PF02579">
    <property type="entry name" value="Nitro_FeMo-Co"/>
    <property type="match status" value="1"/>
</dbReference>
<dbReference type="PANTHER" id="PTHR33937:SF1">
    <property type="entry name" value="IRON-MOLIBDENUM COFACTOR PROCESSING PROTEIN"/>
    <property type="match status" value="1"/>
</dbReference>
<accession>A0ABT4YRL7</accession>
<evidence type="ECO:0000256" key="2">
    <source>
        <dbReference type="ARBA" id="ARBA00023231"/>
    </source>
</evidence>
<evidence type="ECO:0000256" key="1">
    <source>
        <dbReference type="ARBA" id="ARBA00010285"/>
    </source>
</evidence>
<dbReference type="InterPro" id="IPR036105">
    <property type="entry name" value="DiNase_FeMo-co_biosyn_sf"/>
</dbReference>
<dbReference type="InterPro" id="IPR034169">
    <property type="entry name" value="NifX-like"/>
</dbReference>
<sequence>MIKSERKLHIEPLPNAEQFSLKVAFATRDRHHVDQHFGMAKCVLIYGISEERWSLVEAIEYPTIDENTHDKLPARISDLEECSAIYCNACGAAAIRQLLSHDINPVKVSVGANIHTQIADIQAELKGQPMGWLARALKLSERKKLAVDHVEERLDRLMDEEW</sequence>
<evidence type="ECO:0000313" key="4">
    <source>
        <dbReference type="EMBL" id="MDB1124158.1"/>
    </source>
</evidence>
<dbReference type="Gene3D" id="3.30.420.130">
    <property type="entry name" value="Dinitrogenase iron-molybdenum cofactor biosynthesis domain"/>
    <property type="match status" value="1"/>
</dbReference>
<comment type="similarity">
    <text evidence="1">Belongs to the NifX/NifY family.</text>
</comment>
<protein>
    <submittedName>
        <fullName evidence="4">NifB/NifX family molybdenum-iron cluster-binding protein</fullName>
    </submittedName>
</protein>
<dbReference type="EMBL" id="JAQLOI010000001">
    <property type="protein sequence ID" value="MDB1124158.1"/>
    <property type="molecule type" value="Genomic_DNA"/>
</dbReference>
<dbReference type="InterPro" id="IPR003731">
    <property type="entry name" value="Di-Nase_FeMo-co_biosynth"/>
</dbReference>
<dbReference type="SUPFAM" id="SSF53146">
    <property type="entry name" value="Nitrogenase accessory factor-like"/>
    <property type="match status" value="1"/>
</dbReference>
<feature type="domain" description="Dinitrogenase iron-molybdenum cofactor biosynthesis" evidence="3">
    <location>
        <begin position="30"/>
        <end position="122"/>
    </location>
</feature>
<keyword evidence="5" id="KW-1185">Reference proteome</keyword>
<dbReference type="PANTHER" id="PTHR33937">
    <property type="entry name" value="IRON-MOLYBDENUM PROTEIN-RELATED-RELATED"/>
    <property type="match status" value="1"/>
</dbReference>
<evidence type="ECO:0000259" key="3">
    <source>
        <dbReference type="Pfam" id="PF02579"/>
    </source>
</evidence>
<name>A0ABT4YRL7_9VIBR</name>
<reference evidence="4 5" key="1">
    <citation type="submission" date="2023-01" db="EMBL/GenBank/DDBJ databases">
        <title>Vibrio sp. KJ40-1 sp.nov, isolated from marine algae.</title>
        <authorList>
            <person name="Butt M."/>
            <person name="Kim J.M.J."/>
            <person name="Jeon C.O.C."/>
        </authorList>
    </citation>
    <scope>NUCLEOTIDE SEQUENCE [LARGE SCALE GENOMIC DNA]</scope>
    <source>
        <strain evidence="4 5">KJ40-1</strain>
    </source>
</reference>
<dbReference type="Proteomes" id="UP001210678">
    <property type="component" value="Unassembled WGS sequence"/>
</dbReference>
<organism evidence="4 5">
    <name type="scientific">Vibrio algarum</name>
    <dbReference type="NCBI Taxonomy" id="3020714"/>
    <lineage>
        <taxon>Bacteria</taxon>
        <taxon>Pseudomonadati</taxon>
        <taxon>Pseudomonadota</taxon>
        <taxon>Gammaproteobacteria</taxon>
        <taxon>Vibrionales</taxon>
        <taxon>Vibrionaceae</taxon>
        <taxon>Vibrio</taxon>
    </lineage>
</organism>
<dbReference type="InterPro" id="IPR051840">
    <property type="entry name" value="NifX/NifY_domain"/>
</dbReference>
<dbReference type="RefSeq" id="WP_272136195.1">
    <property type="nucleotide sequence ID" value="NZ_JAQLOI010000001.1"/>
</dbReference>
<dbReference type="CDD" id="cd00853">
    <property type="entry name" value="NifX"/>
    <property type="match status" value="1"/>
</dbReference>
<evidence type="ECO:0000313" key="5">
    <source>
        <dbReference type="Proteomes" id="UP001210678"/>
    </source>
</evidence>
<gene>
    <name evidence="4" type="ORF">PGX00_11045</name>
</gene>
<proteinExistence type="inferred from homology"/>
<comment type="caution">
    <text evidence="4">The sequence shown here is derived from an EMBL/GenBank/DDBJ whole genome shotgun (WGS) entry which is preliminary data.</text>
</comment>
<keyword evidence="2" id="KW-0535">Nitrogen fixation</keyword>